<organism evidence="2 3">
    <name type="scientific">Candidatus Nanosyncoccus alces</name>
    <dbReference type="NCBI Taxonomy" id="2171997"/>
    <lineage>
        <taxon>Bacteria</taxon>
        <taxon>Candidatus Saccharimonadota</taxon>
        <taxon>Candidatus Nanosyncoccalia</taxon>
        <taxon>Candidatus Nanosyncoccales</taxon>
        <taxon>Candidatus Nanosyncoccaceae</taxon>
        <taxon>Candidatus Nanosyncoccus</taxon>
    </lineage>
</organism>
<reference evidence="2 3" key="1">
    <citation type="journal article" date="2018" name="bioRxiv">
        <title>Evidence of independent acquisition and adaption of ultra-small bacteria to human hosts across the highly diverse yet reduced genomes of the phylum Saccharibacteria.</title>
        <authorList>
            <person name="McLean J.S."/>
            <person name="Bor B."/>
            <person name="To T.T."/>
            <person name="Liu Q."/>
            <person name="Kearns K.A."/>
            <person name="Solden L.M."/>
            <person name="Wrighton K.C."/>
            <person name="He X."/>
            <person name="Shi W."/>
        </authorList>
    </citation>
    <scope>NUCLEOTIDE SEQUENCE [LARGE SCALE GENOMIC DNA]</scope>
    <source>
        <strain evidence="2 3">TM7_G3_2_Rum_HOT_351B</strain>
    </source>
</reference>
<reference evidence="2 3" key="2">
    <citation type="journal article" date="2020" name="Cell Rep.">
        <title>Acquisition and Adaptation of Ultra-small Parasitic Reduced Genome Bacteria to Mammalian Hosts.</title>
        <authorList>
            <person name="McLean J.S."/>
            <person name="Bor B."/>
            <person name="Kerns K.A."/>
            <person name="Liu Q."/>
            <person name="To T.T."/>
            <person name="Solden L."/>
            <person name="Hendrickson E.L."/>
            <person name="Wrighton K."/>
            <person name="Shi W."/>
            <person name="He X."/>
        </authorList>
    </citation>
    <scope>NUCLEOTIDE SEQUENCE [LARGE SCALE GENOMIC DNA]</scope>
    <source>
        <strain evidence="2 3">TM7_G3_2_Rum_HOT_351B</strain>
    </source>
</reference>
<dbReference type="Pfam" id="PF01381">
    <property type="entry name" value="HTH_3"/>
    <property type="match status" value="1"/>
</dbReference>
<sequence>MANETNVALDTLKKIMQSAGWSQADTASKLGVSAKTLGFWLNGRVTPSTKNIETIQNFCSRYLKNSQSHPKTSSKNKQTIAKGSEEFTTSILKGILVEAQSGKELDERDKLDKDRHRDYYNGKVIALTLEDKNNSRLILFPSLAGITDEWYKMGGQSALFYKYVIGPRLKKKPVIRNDNDLRHRFKHGIVSVHWGEKFIEDVATIGLVAKRIDYGIIIVDLERSYSTKEINEMRQREQTDQAKVKKMVTPKENLPDLYGLIRQLSQILPPKIKKMDGAYRETFGNTMLDSLMNLNKIYFRMANGHLSRATARDEMLCQIDDITALLAIIDENALFDLVTRTRIGETLVDLKTIIAKRLGENRVERTQI</sequence>
<feature type="domain" description="HTH cro/C1-type" evidence="1">
    <location>
        <begin position="12"/>
        <end position="55"/>
    </location>
</feature>
<dbReference type="RefSeq" id="WP_129735088.1">
    <property type="nucleotide sequence ID" value="NZ_PRLM01000005.1"/>
</dbReference>
<keyword evidence="3" id="KW-1185">Reference proteome</keyword>
<dbReference type="InterPro" id="IPR001387">
    <property type="entry name" value="Cro/C1-type_HTH"/>
</dbReference>
<evidence type="ECO:0000259" key="1">
    <source>
        <dbReference type="PROSITE" id="PS50943"/>
    </source>
</evidence>
<protein>
    <recommendedName>
        <fullName evidence="1">HTH cro/C1-type domain-containing protein</fullName>
    </recommendedName>
</protein>
<evidence type="ECO:0000313" key="2">
    <source>
        <dbReference type="EMBL" id="RYC74648.1"/>
    </source>
</evidence>
<dbReference type="CDD" id="cd00093">
    <property type="entry name" value="HTH_XRE"/>
    <property type="match status" value="1"/>
</dbReference>
<proteinExistence type="predicted"/>
<dbReference type="Proteomes" id="UP001191019">
    <property type="component" value="Unassembled WGS sequence"/>
</dbReference>
<comment type="caution">
    <text evidence="2">The sequence shown here is derived from an EMBL/GenBank/DDBJ whole genome shotgun (WGS) entry which is preliminary data.</text>
</comment>
<name>A0ABY0FLL2_9BACT</name>
<dbReference type="SMART" id="SM00530">
    <property type="entry name" value="HTH_XRE"/>
    <property type="match status" value="1"/>
</dbReference>
<dbReference type="SUPFAM" id="SSF47413">
    <property type="entry name" value="lambda repressor-like DNA-binding domains"/>
    <property type="match status" value="1"/>
</dbReference>
<dbReference type="Gene3D" id="1.10.260.40">
    <property type="entry name" value="lambda repressor-like DNA-binding domains"/>
    <property type="match status" value="1"/>
</dbReference>
<dbReference type="EMBL" id="PRLM01000005">
    <property type="protein sequence ID" value="RYC74648.1"/>
    <property type="molecule type" value="Genomic_DNA"/>
</dbReference>
<dbReference type="PROSITE" id="PS50943">
    <property type="entry name" value="HTH_CROC1"/>
    <property type="match status" value="1"/>
</dbReference>
<gene>
    <name evidence="2" type="ORF">G3RUM_00516</name>
</gene>
<accession>A0ABY0FLL2</accession>
<evidence type="ECO:0000313" key="3">
    <source>
        <dbReference type="Proteomes" id="UP001191019"/>
    </source>
</evidence>
<dbReference type="InterPro" id="IPR010982">
    <property type="entry name" value="Lambda_DNA-bd_dom_sf"/>
</dbReference>